<dbReference type="EMBL" id="PDKW01000038">
    <property type="protein sequence ID" value="PGH58492.1"/>
    <property type="molecule type" value="Genomic_DNA"/>
</dbReference>
<comment type="cofactor">
    <cofactor evidence="1">
        <name>FAD</name>
        <dbReference type="ChEBI" id="CHEBI:57692"/>
    </cofactor>
</comment>
<organism evidence="8 9">
    <name type="scientific">Azospirillum palustre</name>
    <dbReference type="NCBI Taxonomy" id="2044885"/>
    <lineage>
        <taxon>Bacteria</taxon>
        <taxon>Pseudomonadati</taxon>
        <taxon>Pseudomonadota</taxon>
        <taxon>Alphaproteobacteria</taxon>
        <taxon>Rhodospirillales</taxon>
        <taxon>Azospirillaceae</taxon>
        <taxon>Azospirillum</taxon>
    </lineage>
</organism>
<dbReference type="InterPro" id="IPR006076">
    <property type="entry name" value="FAD-dep_OxRdtase"/>
</dbReference>
<feature type="domain" description="FAD dependent oxidoreductase" evidence="6">
    <location>
        <begin position="17"/>
        <end position="236"/>
    </location>
</feature>
<sequence length="568" mass="62361">MLRDARHVLNGTHIDCDLCVIGGGAAGLTIARELAGGNLSVVLLEGGGLEVDGISQALYAGRNVGLPYERLTTARSRYLGGSTNCWGGFSRPLERTDFAERPWIPGSGWPIPRDTMMPYYERSHSVLGLGPFEYENDYWMEQVRGPKTELIPVENEDGSASAFENRVAQLSPPIRMGEAYRAEIGRAANITAFLNANVTGLDTNHSATAVERVQVRTLEGPGFTVGARLFVLGCGGIENARILLLSNKVQAAGLGNGSDLVGRYFADHPRFKTPPIRLTRQGHHRTLYDVSLCLARRRLRRPHPSIALALSPTEDLQERHALPNSRTYLVASYHSAALDAFKAMRDLRILPSRHRCRRFGVSEDEAASLLRNAGPRILRSMPQLAHALFDSTVDPGWLPRRFTLETVLEPVPNPESRVTLDHATDPFGRNLPKVDWRLTAQDRWGAAETQRLLREDLLRRGLITVEDAENGAEENVGEATMADVGWCWHHMGTTRMHDSPRHGVVDSDGRVHGVGNLYIAGSSVFPTMGADHPTMTIVALALRMTDRVLALLQDERGSPPAPAVAASL</sequence>
<dbReference type="RefSeq" id="WP_098735322.1">
    <property type="nucleotide sequence ID" value="NZ_PDKW01000038.1"/>
</dbReference>
<dbReference type="Gene3D" id="3.50.50.60">
    <property type="entry name" value="FAD/NAD(P)-binding domain"/>
    <property type="match status" value="2"/>
</dbReference>
<evidence type="ECO:0000256" key="2">
    <source>
        <dbReference type="ARBA" id="ARBA00010790"/>
    </source>
</evidence>
<dbReference type="InterPro" id="IPR036188">
    <property type="entry name" value="FAD/NAD-bd_sf"/>
</dbReference>
<proteinExistence type="inferred from homology"/>
<dbReference type="InterPro" id="IPR051473">
    <property type="entry name" value="P2Ox-like"/>
</dbReference>
<protein>
    <submittedName>
        <fullName evidence="8">FAD-dependent oxidoreductase</fullName>
    </submittedName>
</protein>
<accession>A0A2B8BM65</accession>
<evidence type="ECO:0000256" key="5">
    <source>
        <dbReference type="ARBA" id="ARBA00023002"/>
    </source>
</evidence>
<dbReference type="GO" id="GO:0016614">
    <property type="term" value="F:oxidoreductase activity, acting on CH-OH group of donors"/>
    <property type="evidence" value="ECO:0007669"/>
    <property type="project" value="InterPro"/>
</dbReference>
<evidence type="ECO:0000259" key="6">
    <source>
        <dbReference type="Pfam" id="PF01266"/>
    </source>
</evidence>
<evidence type="ECO:0000313" key="9">
    <source>
        <dbReference type="Proteomes" id="UP000225379"/>
    </source>
</evidence>
<dbReference type="Pfam" id="PF01266">
    <property type="entry name" value="DAO"/>
    <property type="match status" value="1"/>
</dbReference>
<dbReference type="PANTHER" id="PTHR42784">
    <property type="entry name" value="PYRANOSE 2-OXIDASE"/>
    <property type="match status" value="1"/>
</dbReference>
<keyword evidence="3" id="KW-0285">Flavoprotein</keyword>
<dbReference type="SUPFAM" id="SSF51905">
    <property type="entry name" value="FAD/NAD(P)-binding domain"/>
    <property type="match status" value="1"/>
</dbReference>
<reference evidence="9" key="1">
    <citation type="submission" date="2017-10" db="EMBL/GenBank/DDBJ databases">
        <authorList>
            <person name="Kravchenko I.K."/>
            <person name="Grouzdev D.S."/>
        </authorList>
    </citation>
    <scope>NUCLEOTIDE SEQUENCE [LARGE SCALE GENOMIC DNA]</scope>
    <source>
        <strain evidence="9">B2</strain>
    </source>
</reference>
<comment type="caution">
    <text evidence="8">The sequence shown here is derived from an EMBL/GenBank/DDBJ whole genome shotgun (WGS) entry which is preliminary data.</text>
</comment>
<dbReference type="InterPro" id="IPR007867">
    <property type="entry name" value="GMC_OxRtase_C"/>
</dbReference>
<name>A0A2B8BM65_9PROT</name>
<keyword evidence="9" id="KW-1185">Reference proteome</keyword>
<dbReference type="Pfam" id="PF05199">
    <property type="entry name" value="GMC_oxred_C"/>
    <property type="match status" value="1"/>
</dbReference>
<dbReference type="AlphaFoldDB" id="A0A2B8BM65"/>
<keyword evidence="4" id="KW-0274">FAD</keyword>
<keyword evidence="5" id="KW-0560">Oxidoreductase</keyword>
<evidence type="ECO:0000313" key="8">
    <source>
        <dbReference type="EMBL" id="PGH58492.1"/>
    </source>
</evidence>
<evidence type="ECO:0000256" key="4">
    <source>
        <dbReference type="ARBA" id="ARBA00022827"/>
    </source>
</evidence>
<gene>
    <name evidence="8" type="ORF">CRT60_04865</name>
</gene>
<dbReference type="OrthoDB" id="9798604at2"/>
<dbReference type="Proteomes" id="UP000225379">
    <property type="component" value="Unassembled WGS sequence"/>
</dbReference>
<evidence type="ECO:0000259" key="7">
    <source>
        <dbReference type="Pfam" id="PF05199"/>
    </source>
</evidence>
<dbReference type="PANTHER" id="PTHR42784:SF1">
    <property type="entry name" value="PYRANOSE 2-OXIDASE"/>
    <property type="match status" value="1"/>
</dbReference>
<evidence type="ECO:0000256" key="3">
    <source>
        <dbReference type="ARBA" id="ARBA00022630"/>
    </source>
</evidence>
<feature type="domain" description="Glucose-methanol-choline oxidoreductase C-terminal" evidence="7">
    <location>
        <begin position="412"/>
        <end position="541"/>
    </location>
</feature>
<evidence type="ECO:0000256" key="1">
    <source>
        <dbReference type="ARBA" id="ARBA00001974"/>
    </source>
</evidence>
<comment type="similarity">
    <text evidence="2">Belongs to the GMC oxidoreductase family.</text>
</comment>